<keyword evidence="3" id="KW-1185">Reference proteome</keyword>
<name>A0ABM5HLM5_DRORH</name>
<sequence>MARIRPLFWISCVLLLGVDLKLAWADPNVALFNQVLSYMDQSLEPCQNFQNYSTKYAKWIKPPTHAKFHTMLAELKDQDFEEGSLEGKIQRFYNICLARTPRPFFMEPVQRLTLQELEIQHGISLSKYLEFNFDQTVPPNATVHVMSQEIFQQFKELLKNFNPDETRNTIQLYGSFQFSLSFPDIERVYECSTLTSTYLELASNLLYEERVLGPAKVSQYQSQVQPIFNAIRHQIITRLNRNSVNWTTTEIKDLQDNLKSLTLRIGHLPKKHNHRQFVTNRYKHLNFTIEDDYDSAVLKARQDLGLEEERELFSGFSKIHRSGNIIAVPYNLLENLAFDLESHDLFKMTQLGIQLVIAMVDIDKGKSCTQKNIDFLKMLDGFQFNVPMYHQCTNRSNSDNLLAIQQIVLIALNIVHESYFAPKSKFTQIQPSFTTTTLKQLSFLRLAQSYYIELTGLPLDGMLNQLTKLPSFVQAFNCPNLR</sequence>
<dbReference type="SUPFAM" id="SSF55486">
    <property type="entry name" value="Metalloproteases ('zincins'), catalytic domain"/>
    <property type="match status" value="1"/>
</dbReference>
<dbReference type="GeneID" id="108046800"/>
<evidence type="ECO:0000313" key="3">
    <source>
        <dbReference type="Proteomes" id="UP001652680"/>
    </source>
</evidence>
<evidence type="ECO:0000256" key="1">
    <source>
        <dbReference type="SAM" id="SignalP"/>
    </source>
</evidence>
<feature type="signal peptide" evidence="1">
    <location>
        <begin position="1"/>
        <end position="25"/>
    </location>
</feature>
<proteinExistence type="predicted"/>
<dbReference type="EnsemblMetazoa" id="XM_017126694.2">
    <property type="protein sequence ID" value="XP_016982183.2"/>
    <property type="gene ID" value="LOC108046800"/>
</dbReference>
<dbReference type="RefSeq" id="XP_016982183.2">
    <property type="nucleotide sequence ID" value="XM_017126694.2"/>
</dbReference>
<reference evidence="2" key="2">
    <citation type="submission" date="2025-05" db="UniProtKB">
        <authorList>
            <consortium name="EnsemblMetazoa"/>
        </authorList>
    </citation>
    <scope>IDENTIFICATION</scope>
</reference>
<dbReference type="Gene3D" id="1.10.1380.10">
    <property type="entry name" value="Neutral endopeptidase , domain2"/>
    <property type="match status" value="1"/>
</dbReference>
<dbReference type="Gene3D" id="3.40.390.10">
    <property type="entry name" value="Collagenase (Catalytic Domain)"/>
    <property type="match status" value="1"/>
</dbReference>
<feature type="chain" id="PRO_5045705373" evidence="1">
    <location>
        <begin position="26"/>
        <end position="482"/>
    </location>
</feature>
<dbReference type="InterPro" id="IPR024079">
    <property type="entry name" value="MetalloPept_cat_dom_sf"/>
</dbReference>
<keyword evidence="1" id="KW-0732">Signal</keyword>
<evidence type="ECO:0000313" key="2">
    <source>
        <dbReference type="EnsemblMetazoa" id="XP_016982183.2"/>
    </source>
</evidence>
<dbReference type="Proteomes" id="UP001652680">
    <property type="component" value="Unassembled WGS sequence"/>
</dbReference>
<organism evidence="2 3">
    <name type="scientific">Drosophila rhopaloa</name>
    <name type="common">Fruit fly</name>
    <dbReference type="NCBI Taxonomy" id="1041015"/>
    <lineage>
        <taxon>Eukaryota</taxon>
        <taxon>Metazoa</taxon>
        <taxon>Ecdysozoa</taxon>
        <taxon>Arthropoda</taxon>
        <taxon>Hexapoda</taxon>
        <taxon>Insecta</taxon>
        <taxon>Pterygota</taxon>
        <taxon>Neoptera</taxon>
        <taxon>Endopterygota</taxon>
        <taxon>Diptera</taxon>
        <taxon>Brachycera</taxon>
        <taxon>Muscomorpha</taxon>
        <taxon>Ephydroidea</taxon>
        <taxon>Drosophilidae</taxon>
        <taxon>Drosophila</taxon>
        <taxon>Sophophora</taxon>
    </lineage>
</organism>
<dbReference type="InterPro" id="IPR042089">
    <property type="entry name" value="Peptidase_M13_dom_2"/>
</dbReference>
<protein>
    <submittedName>
        <fullName evidence="2">Uncharacterized protein</fullName>
    </submittedName>
</protein>
<accession>A0ABM5HLM5</accession>
<reference evidence="3" key="1">
    <citation type="journal article" date="2021" name="Elife">
        <title>Highly contiguous assemblies of 101 drosophilid genomes.</title>
        <authorList>
            <person name="Kim B.Y."/>
            <person name="Wang J.R."/>
            <person name="Miller D.E."/>
            <person name="Barmina O."/>
            <person name="Delaney E."/>
            <person name="Thompson A."/>
            <person name="Comeault A.A."/>
            <person name="Peede D."/>
            <person name="D'Agostino E.R."/>
            <person name="Pelaez J."/>
            <person name="Aguilar J.M."/>
            <person name="Haji D."/>
            <person name="Matsunaga T."/>
            <person name="Armstrong E.E."/>
            <person name="Zych M."/>
            <person name="Ogawa Y."/>
            <person name="Stamenkovic-Radak M."/>
            <person name="Jelic M."/>
            <person name="Veselinovic M.S."/>
            <person name="Tanaskovic M."/>
            <person name="Eric P."/>
            <person name="Gao J.J."/>
            <person name="Katoh T.K."/>
            <person name="Toda M.J."/>
            <person name="Watabe H."/>
            <person name="Watada M."/>
            <person name="Davis J.S."/>
            <person name="Moyle L.C."/>
            <person name="Manoli G."/>
            <person name="Bertolini E."/>
            <person name="Kostal V."/>
            <person name="Hawley R.S."/>
            <person name="Takahashi A."/>
            <person name="Jones C.D."/>
            <person name="Price D.K."/>
            <person name="Whiteman N."/>
            <person name="Kopp A."/>
            <person name="Matute D.R."/>
            <person name="Petrov D.A."/>
        </authorList>
    </citation>
    <scope>NUCLEOTIDE SEQUENCE [LARGE SCALE GENOMIC DNA]</scope>
</reference>